<evidence type="ECO:0000313" key="5">
    <source>
        <dbReference type="EMBL" id="GGZ40826.1"/>
    </source>
</evidence>
<dbReference type="PANTHER" id="PTHR43156">
    <property type="entry name" value="STAGE II SPORULATION PROTEIN E-RELATED"/>
    <property type="match status" value="1"/>
</dbReference>
<feature type="transmembrane region" description="Helical" evidence="3">
    <location>
        <begin position="55"/>
        <end position="75"/>
    </location>
</feature>
<gene>
    <name evidence="5" type="ORF">GCM10010387_38820</name>
</gene>
<organism evidence="5 6">
    <name type="scientific">Streptomyces inusitatus</name>
    <dbReference type="NCBI Taxonomy" id="68221"/>
    <lineage>
        <taxon>Bacteria</taxon>
        <taxon>Bacillati</taxon>
        <taxon>Actinomycetota</taxon>
        <taxon>Actinomycetes</taxon>
        <taxon>Kitasatosporales</taxon>
        <taxon>Streptomycetaceae</taxon>
        <taxon>Streptomyces</taxon>
    </lineage>
</organism>
<feature type="region of interest" description="Disordered" evidence="2">
    <location>
        <begin position="15"/>
        <end position="48"/>
    </location>
</feature>
<dbReference type="RefSeq" id="WP_229869223.1">
    <property type="nucleotide sequence ID" value="NZ_BMWG01000012.1"/>
</dbReference>
<sequence>MIRIRGIRPFPAVRRAGTAPASEKAPDRPSRPAGARIPRRERWPDPAHTRRLRRMLPLGVPVACGAAALTWRIGLPDEHPESLGERILAGVLLIAVGSGLVVGARLRLHRELRRVRAVAEATQHALLRPLPPRIGGLALAATRLSAGGDLYAAVATPYGTRVVIGDVRGHGLPAVSTVAAVLGGFREAAHDEPRLGGVLRRLERSVQRHLREPEHRPADDGEEFVTVLLLQIGADGCVLALNCGHPWPYRLGGDGGVRPLSTAEPLPPLGLFPLPTELGIRRCARLRPGETLFLHTDGAADARDPEGRFFPLEAVLAEAVTGPRPAGGPTELIASVGSQLLRHTGGRLTDDVAFLALHDDRARVPARCGETPRRTRRQPSAR</sequence>
<feature type="transmembrane region" description="Helical" evidence="3">
    <location>
        <begin position="87"/>
        <end position="106"/>
    </location>
</feature>
<evidence type="ECO:0000259" key="4">
    <source>
        <dbReference type="SMART" id="SM00331"/>
    </source>
</evidence>
<comment type="caution">
    <text evidence="5">The sequence shown here is derived from an EMBL/GenBank/DDBJ whole genome shotgun (WGS) entry which is preliminary data.</text>
</comment>
<evidence type="ECO:0000256" key="1">
    <source>
        <dbReference type="ARBA" id="ARBA00022801"/>
    </source>
</evidence>
<dbReference type="SMART" id="SM00331">
    <property type="entry name" value="PP2C_SIG"/>
    <property type="match status" value="1"/>
</dbReference>
<feature type="compositionally biased region" description="Basic and acidic residues" evidence="2">
    <location>
        <begin position="38"/>
        <end position="48"/>
    </location>
</feature>
<evidence type="ECO:0000313" key="6">
    <source>
        <dbReference type="Proteomes" id="UP000630936"/>
    </source>
</evidence>
<reference evidence="5" key="2">
    <citation type="submission" date="2020-09" db="EMBL/GenBank/DDBJ databases">
        <authorList>
            <person name="Sun Q."/>
            <person name="Ohkuma M."/>
        </authorList>
    </citation>
    <scope>NUCLEOTIDE SEQUENCE</scope>
    <source>
        <strain evidence="5">JCM 4988</strain>
    </source>
</reference>
<feature type="domain" description="PPM-type phosphatase" evidence="4">
    <location>
        <begin position="132"/>
        <end position="359"/>
    </location>
</feature>
<keyword evidence="3" id="KW-1133">Transmembrane helix</keyword>
<dbReference type="InterPro" id="IPR036457">
    <property type="entry name" value="PPM-type-like_dom_sf"/>
</dbReference>
<dbReference type="EMBL" id="BMWG01000012">
    <property type="protein sequence ID" value="GGZ40826.1"/>
    <property type="molecule type" value="Genomic_DNA"/>
</dbReference>
<name>A0A918UX66_9ACTN</name>
<protein>
    <recommendedName>
        <fullName evidence="4">PPM-type phosphatase domain-containing protein</fullName>
    </recommendedName>
</protein>
<dbReference type="Gene3D" id="3.60.40.10">
    <property type="entry name" value="PPM-type phosphatase domain"/>
    <property type="match status" value="1"/>
</dbReference>
<dbReference type="InterPro" id="IPR052016">
    <property type="entry name" value="Bact_Sigma-Reg"/>
</dbReference>
<keyword evidence="1" id="KW-0378">Hydrolase</keyword>
<accession>A0A918UX66</accession>
<dbReference type="AlphaFoldDB" id="A0A918UX66"/>
<keyword evidence="3" id="KW-0812">Transmembrane</keyword>
<dbReference type="InterPro" id="IPR001932">
    <property type="entry name" value="PPM-type_phosphatase-like_dom"/>
</dbReference>
<evidence type="ECO:0000256" key="3">
    <source>
        <dbReference type="SAM" id="Phobius"/>
    </source>
</evidence>
<dbReference type="Pfam" id="PF07228">
    <property type="entry name" value="SpoIIE"/>
    <property type="match status" value="1"/>
</dbReference>
<dbReference type="PANTHER" id="PTHR43156:SF2">
    <property type="entry name" value="STAGE II SPORULATION PROTEIN E"/>
    <property type="match status" value="1"/>
</dbReference>
<reference evidence="5" key="1">
    <citation type="journal article" date="2014" name="Int. J. Syst. Evol. Microbiol.">
        <title>Complete genome sequence of Corynebacterium casei LMG S-19264T (=DSM 44701T), isolated from a smear-ripened cheese.</title>
        <authorList>
            <consortium name="US DOE Joint Genome Institute (JGI-PGF)"/>
            <person name="Walter F."/>
            <person name="Albersmeier A."/>
            <person name="Kalinowski J."/>
            <person name="Ruckert C."/>
        </authorList>
    </citation>
    <scope>NUCLEOTIDE SEQUENCE</scope>
    <source>
        <strain evidence="5">JCM 4988</strain>
    </source>
</reference>
<evidence type="ECO:0000256" key="2">
    <source>
        <dbReference type="SAM" id="MobiDB-lite"/>
    </source>
</evidence>
<keyword evidence="3" id="KW-0472">Membrane</keyword>
<dbReference type="GO" id="GO:0016791">
    <property type="term" value="F:phosphatase activity"/>
    <property type="evidence" value="ECO:0007669"/>
    <property type="project" value="TreeGrafter"/>
</dbReference>
<dbReference type="Proteomes" id="UP000630936">
    <property type="component" value="Unassembled WGS sequence"/>
</dbReference>
<keyword evidence="6" id="KW-1185">Reference proteome</keyword>
<proteinExistence type="predicted"/>